<evidence type="ECO:0000256" key="2">
    <source>
        <dbReference type="ARBA" id="ARBA00009883"/>
    </source>
</evidence>
<dbReference type="GO" id="GO:0005576">
    <property type="term" value="C:extracellular region"/>
    <property type="evidence" value="ECO:0007669"/>
    <property type="project" value="UniProtKB-SubCell"/>
</dbReference>
<dbReference type="GO" id="GO:0030250">
    <property type="term" value="F:guanylate cyclase activator activity"/>
    <property type="evidence" value="ECO:0007669"/>
    <property type="project" value="InterPro"/>
</dbReference>
<accession>A0A9Q1FKF6</accession>
<comment type="similarity">
    <text evidence="2">Belongs to the guanylin family.</text>
</comment>
<keyword evidence="5" id="KW-1015">Disulfide bond</keyword>
<proteinExistence type="inferred from homology"/>
<evidence type="ECO:0000256" key="4">
    <source>
        <dbReference type="ARBA" id="ARBA00022729"/>
    </source>
</evidence>
<comment type="function">
    <text evidence="6">Endogenous activator of intestinal guanylate cyclase. It stimulates this enzyme through the same receptor binding region as the heat-stable enterotoxins. May be a potent physiological regulator of intestinal fluid and electrolyte transport. May be an autocrine/paracrine regulator of intestinal salt and water transport.</text>
</comment>
<protein>
    <recommendedName>
        <fullName evidence="7">Guanylate cyclase activator 2B</fullName>
    </recommendedName>
</protein>
<dbReference type="InterPro" id="IPR000879">
    <property type="entry name" value="Guanylin"/>
</dbReference>
<name>A0A9Q1FKF6_SYNKA</name>
<evidence type="ECO:0000256" key="7">
    <source>
        <dbReference type="ARBA" id="ARBA00041176"/>
    </source>
</evidence>
<dbReference type="PANTHER" id="PTHR11318">
    <property type="entry name" value="GUANYLIN FAMILY MEMBER"/>
    <property type="match status" value="1"/>
</dbReference>
<dbReference type="OrthoDB" id="8936251at2759"/>
<evidence type="ECO:0000256" key="1">
    <source>
        <dbReference type="ARBA" id="ARBA00004613"/>
    </source>
</evidence>
<dbReference type="Pfam" id="PF02058">
    <property type="entry name" value="Guanylin"/>
    <property type="match status" value="1"/>
</dbReference>
<reference evidence="8" key="1">
    <citation type="journal article" date="2023" name="Science">
        <title>Genome structures resolve the early diversification of teleost fishes.</title>
        <authorList>
            <person name="Parey E."/>
            <person name="Louis A."/>
            <person name="Montfort J."/>
            <person name="Bouchez O."/>
            <person name="Roques C."/>
            <person name="Iampietro C."/>
            <person name="Lluch J."/>
            <person name="Castinel A."/>
            <person name="Donnadieu C."/>
            <person name="Desvignes T."/>
            <person name="Floi Bucao C."/>
            <person name="Jouanno E."/>
            <person name="Wen M."/>
            <person name="Mejri S."/>
            <person name="Dirks R."/>
            <person name="Jansen H."/>
            <person name="Henkel C."/>
            <person name="Chen W.J."/>
            <person name="Zahm M."/>
            <person name="Cabau C."/>
            <person name="Klopp C."/>
            <person name="Thompson A.W."/>
            <person name="Robinson-Rechavi M."/>
            <person name="Braasch I."/>
            <person name="Lecointre G."/>
            <person name="Bobe J."/>
            <person name="Postlethwait J.H."/>
            <person name="Berthelot C."/>
            <person name="Roest Crollius H."/>
            <person name="Guiguen Y."/>
        </authorList>
    </citation>
    <scope>NUCLEOTIDE SEQUENCE</scope>
    <source>
        <strain evidence="8">WJC10195</strain>
    </source>
</reference>
<comment type="subcellular location">
    <subcellularLocation>
        <location evidence="1">Secreted</location>
    </subcellularLocation>
</comment>
<keyword evidence="4" id="KW-0732">Signal</keyword>
<keyword evidence="3" id="KW-0964">Secreted</keyword>
<organism evidence="8 9">
    <name type="scientific">Synaphobranchus kaupii</name>
    <name type="common">Kaup's arrowtooth eel</name>
    <dbReference type="NCBI Taxonomy" id="118154"/>
    <lineage>
        <taxon>Eukaryota</taxon>
        <taxon>Metazoa</taxon>
        <taxon>Chordata</taxon>
        <taxon>Craniata</taxon>
        <taxon>Vertebrata</taxon>
        <taxon>Euteleostomi</taxon>
        <taxon>Actinopterygii</taxon>
        <taxon>Neopterygii</taxon>
        <taxon>Teleostei</taxon>
        <taxon>Anguilliformes</taxon>
        <taxon>Synaphobranchidae</taxon>
        <taxon>Synaphobranchus</taxon>
    </lineage>
</organism>
<dbReference type="AlphaFoldDB" id="A0A9Q1FKF6"/>
<evidence type="ECO:0000313" key="8">
    <source>
        <dbReference type="EMBL" id="KAJ8360463.1"/>
    </source>
</evidence>
<evidence type="ECO:0000256" key="5">
    <source>
        <dbReference type="ARBA" id="ARBA00023157"/>
    </source>
</evidence>
<comment type="caution">
    <text evidence="8">The sequence shown here is derived from an EMBL/GenBank/DDBJ whole genome shotgun (WGS) entry which is preliminary data.</text>
</comment>
<evidence type="ECO:0000256" key="6">
    <source>
        <dbReference type="ARBA" id="ARBA00037765"/>
    </source>
</evidence>
<gene>
    <name evidence="8" type="ORF">SKAU_G00169880</name>
</gene>
<dbReference type="Gene3D" id="3.90.1450.10">
    <property type="entry name" value="Guanylin"/>
    <property type="match status" value="1"/>
</dbReference>
<dbReference type="PANTHER" id="PTHR11318:SF4">
    <property type="entry name" value="GUANYLATE CYCLASE ACTIVATOR 2B"/>
    <property type="match status" value="1"/>
</dbReference>
<dbReference type="EMBL" id="JAINUF010000005">
    <property type="protein sequence ID" value="KAJ8360463.1"/>
    <property type="molecule type" value="Genomic_DNA"/>
</dbReference>
<sequence>MHLHRLFLERIEDPCCMHERNNVTVTILQYRYTKRSVERTTVRLFICVHEEDLLCTPTQPTSRDRTEMRATVVLVLLALCLLRESQSVWVTEGDLRFPLEAVKVLKNLLHANAMSTALPPSDGSPAVCSNPNLPAEFLPVCEKEGASVLFTRLVDIITPPDPCEICANVACTGCL</sequence>
<evidence type="ECO:0000313" key="9">
    <source>
        <dbReference type="Proteomes" id="UP001152622"/>
    </source>
</evidence>
<dbReference type="Proteomes" id="UP001152622">
    <property type="component" value="Chromosome 5"/>
</dbReference>
<evidence type="ECO:0000256" key="3">
    <source>
        <dbReference type="ARBA" id="ARBA00022525"/>
    </source>
</evidence>
<dbReference type="PRINTS" id="PR00774">
    <property type="entry name" value="GUANYLIN"/>
</dbReference>
<keyword evidence="9" id="KW-1185">Reference proteome</keyword>
<dbReference type="InterPro" id="IPR036382">
    <property type="entry name" value="Guanylin_sf"/>
</dbReference>
<dbReference type="SUPFAM" id="SSF89890">
    <property type="entry name" value="Proguanylin"/>
    <property type="match status" value="1"/>
</dbReference>